<dbReference type="EMBL" id="VJMH01005880">
    <property type="protein sequence ID" value="KAF0692472.1"/>
    <property type="molecule type" value="Genomic_DNA"/>
</dbReference>
<evidence type="ECO:0000313" key="3">
    <source>
        <dbReference type="Proteomes" id="UP000332933"/>
    </source>
</evidence>
<evidence type="ECO:0000313" key="1">
    <source>
        <dbReference type="EMBL" id="KAF0692472.1"/>
    </source>
</evidence>
<organism evidence="2 3">
    <name type="scientific">Aphanomyces stellatus</name>
    <dbReference type="NCBI Taxonomy" id="120398"/>
    <lineage>
        <taxon>Eukaryota</taxon>
        <taxon>Sar</taxon>
        <taxon>Stramenopiles</taxon>
        <taxon>Oomycota</taxon>
        <taxon>Saprolegniomycetes</taxon>
        <taxon>Saprolegniales</taxon>
        <taxon>Verrucalvaceae</taxon>
        <taxon>Aphanomyces</taxon>
    </lineage>
</organism>
<dbReference type="Proteomes" id="UP000332933">
    <property type="component" value="Unassembled WGS sequence"/>
</dbReference>
<sequence length="370" mass="42568">MDPATKREHDTRRKREYRAMKRQERDHCCYLIYYLEDRLKQKQIHQGKTTQQSTILEQFWRHRADRSFQERCESTAENHKLRDHVRRHGTLLRALHQWVSVLQPPIALPDNINHMPWLQTTLLADPVARHVGYEWLTDRVYHSIARTGGAVDGGGFLATSSIDDVAQVDVVLDDAKWDILGLFSRQQRTVLAPFQVAADSLWADQGRQLHAKCLVSVTQAVELDGCLDYTRTHNRHLGTSFCTLARRYNLHDRVVMVYVFLREDECVPLQGGEIRPHGFGFNVFHHITDHVTLLRSSMHHFTPVTPDGPLLFDQTAALFGIDAASSDNRNTTIVRIEQEATRHFDARGKDMAKSLHAQLTRTEARVANET</sequence>
<protein>
    <submittedName>
        <fullName evidence="2">Aste57867_16463 protein</fullName>
    </submittedName>
</protein>
<gene>
    <name evidence="2" type="primary">Aste57867_16463</name>
    <name evidence="1" type="ORF">As57867_016406</name>
    <name evidence="2" type="ORF">ASTE57867_16463</name>
</gene>
<dbReference type="AlphaFoldDB" id="A0A485L5H8"/>
<reference evidence="1" key="2">
    <citation type="submission" date="2019-06" db="EMBL/GenBank/DDBJ databases">
        <title>Genomics analysis of Aphanomyces spp. identifies a new class of oomycete effector associated with host adaptation.</title>
        <authorList>
            <person name="Gaulin E."/>
        </authorList>
    </citation>
    <scope>NUCLEOTIDE SEQUENCE</scope>
    <source>
        <strain evidence="1">CBS 578.67</strain>
    </source>
</reference>
<evidence type="ECO:0000313" key="2">
    <source>
        <dbReference type="EMBL" id="VFT93237.1"/>
    </source>
</evidence>
<accession>A0A485L5H8</accession>
<dbReference type="EMBL" id="CAADRA010005901">
    <property type="protein sequence ID" value="VFT93237.1"/>
    <property type="molecule type" value="Genomic_DNA"/>
</dbReference>
<keyword evidence="3" id="KW-1185">Reference proteome</keyword>
<name>A0A485L5H8_9STRA</name>
<reference evidence="2 3" key="1">
    <citation type="submission" date="2019-03" db="EMBL/GenBank/DDBJ databases">
        <authorList>
            <person name="Gaulin E."/>
            <person name="Dumas B."/>
        </authorList>
    </citation>
    <scope>NUCLEOTIDE SEQUENCE [LARGE SCALE GENOMIC DNA]</scope>
    <source>
        <strain evidence="2">CBS 568.67</strain>
    </source>
</reference>
<proteinExistence type="predicted"/>